<accession>A0ABM1MQ21</accession>
<evidence type="ECO:0000256" key="2">
    <source>
        <dbReference type="ARBA" id="ARBA00022737"/>
    </source>
</evidence>
<evidence type="ECO:0000259" key="7">
    <source>
        <dbReference type="PROSITE" id="PS50157"/>
    </source>
</evidence>
<organism evidence="8 9">
    <name type="scientific">Nicrophorus vespilloides</name>
    <name type="common">Boreal carrion beetle</name>
    <dbReference type="NCBI Taxonomy" id="110193"/>
    <lineage>
        <taxon>Eukaryota</taxon>
        <taxon>Metazoa</taxon>
        <taxon>Ecdysozoa</taxon>
        <taxon>Arthropoda</taxon>
        <taxon>Hexapoda</taxon>
        <taxon>Insecta</taxon>
        <taxon>Pterygota</taxon>
        <taxon>Neoptera</taxon>
        <taxon>Endopterygota</taxon>
        <taxon>Coleoptera</taxon>
        <taxon>Polyphaga</taxon>
        <taxon>Staphyliniformia</taxon>
        <taxon>Silphidae</taxon>
        <taxon>Nicrophorinae</taxon>
        <taxon>Nicrophorus</taxon>
    </lineage>
</organism>
<dbReference type="InterPro" id="IPR013087">
    <property type="entry name" value="Znf_C2H2_type"/>
</dbReference>
<dbReference type="SMART" id="SM00868">
    <property type="entry name" value="zf-AD"/>
    <property type="match status" value="1"/>
</dbReference>
<dbReference type="SMART" id="SM00355">
    <property type="entry name" value="ZnF_C2H2"/>
    <property type="match status" value="7"/>
</dbReference>
<dbReference type="PANTHER" id="PTHR23235:SF142">
    <property type="entry name" value="ZINC FINGER PROTEIN 384"/>
    <property type="match status" value="1"/>
</dbReference>
<dbReference type="Proteomes" id="UP000695000">
    <property type="component" value="Unplaced"/>
</dbReference>
<evidence type="ECO:0000256" key="3">
    <source>
        <dbReference type="ARBA" id="ARBA00022771"/>
    </source>
</evidence>
<dbReference type="RefSeq" id="XP_017776671.1">
    <property type="nucleotide sequence ID" value="XM_017921182.1"/>
</dbReference>
<gene>
    <name evidence="9" type="primary">LOC108562756</name>
</gene>
<proteinExistence type="predicted"/>
<dbReference type="InterPro" id="IPR036236">
    <property type="entry name" value="Znf_C2H2_sf"/>
</dbReference>
<evidence type="ECO:0000313" key="8">
    <source>
        <dbReference type="Proteomes" id="UP000695000"/>
    </source>
</evidence>
<dbReference type="Pfam" id="PF00096">
    <property type="entry name" value="zf-C2H2"/>
    <property type="match status" value="6"/>
</dbReference>
<keyword evidence="1" id="KW-0479">Metal-binding</keyword>
<evidence type="ECO:0000256" key="1">
    <source>
        <dbReference type="ARBA" id="ARBA00022723"/>
    </source>
</evidence>
<dbReference type="PROSITE" id="PS00028">
    <property type="entry name" value="ZINC_FINGER_C2H2_1"/>
    <property type="match status" value="6"/>
</dbReference>
<keyword evidence="8" id="KW-1185">Reference proteome</keyword>
<dbReference type="PANTHER" id="PTHR23235">
    <property type="entry name" value="KRUEPPEL-LIKE TRANSCRIPTION FACTOR"/>
    <property type="match status" value="1"/>
</dbReference>
<feature type="domain" description="C2H2-type" evidence="7">
    <location>
        <begin position="328"/>
        <end position="355"/>
    </location>
</feature>
<feature type="domain" description="C2H2-type" evidence="7">
    <location>
        <begin position="300"/>
        <end position="327"/>
    </location>
</feature>
<keyword evidence="5" id="KW-0539">Nucleus</keyword>
<evidence type="ECO:0000256" key="5">
    <source>
        <dbReference type="ARBA" id="ARBA00023242"/>
    </source>
</evidence>
<dbReference type="PROSITE" id="PS50157">
    <property type="entry name" value="ZINC_FINGER_C2H2_2"/>
    <property type="match status" value="6"/>
</dbReference>
<keyword evidence="4" id="KW-0862">Zinc</keyword>
<dbReference type="SUPFAM" id="SSF57716">
    <property type="entry name" value="Glucocorticoid receptor-like (DNA-binding domain)"/>
    <property type="match status" value="1"/>
</dbReference>
<keyword evidence="2" id="KW-0677">Repeat</keyword>
<feature type="domain" description="C2H2-type" evidence="7">
    <location>
        <begin position="188"/>
        <end position="215"/>
    </location>
</feature>
<keyword evidence="3 6" id="KW-0863">Zinc-finger</keyword>
<feature type="domain" description="C2H2-type" evidence="7">
    <location>
        <begin position="216"/>
        <end position="243"/>
    </location>
</feature>
<feature type="domain" description="C2H2-type" evidence="7">
    <location>
        <begin position="244"/>
        <end position="271"/>
    </location>
</feature>
<feature type="domain" description="C2H2-type" evidence="7">
    <location>
        <begin position="272"/>
        <end position="299"/>
    </location>
</feature>
<evidence type="ECO:0000256" key="6">
    <source>
        <dbReference type="PROSITE-ProRule" id="PRU00042"/>
    </source>
</evidence>
<sequence length="397" mass="45948">MTDCQSLITIASYFHNFSRKMSEDICRLCLQKGSQNNFISLNFGQPSIKSKLLTLIPEMNLDVIQDPVICGPCSAALENAYQLKVKCLRSEEKIWAHLNRTMDMKSFISPVKLINLLPNADYLNHEEIMVEPNFNFYQHQGDHRADVRVNENKSYHSLDATKQNNVVHNKVELNIPNAKTINQTSNSFVCSTCKQTFPSQEELHIHIPKHLGTRPYMCTYCYKCFTLKSNLQIHIRTHTQDKPYACEYCSKSFTTKGNLKTHIRVHTKEKPYVCQICEKSFIQKVQLNTHMLLHENDQIFACDICEKNFSTKATLQVHKRIHDDIKPYVCDYCSKSFTTNGNLQIHVRKHTGEKPYVCNCSRSFTQLGQLKKHQLTHETNGDFQGLLEKHQELIVDK</sequence>
<evidence type="ECO:0000256" key="4">
    <source>
        <dbReference type="ARBA" id="ARBA00022833"/>
    </source>
</evidence>
<protein>
    <submittedName>
        <fullName evidence="9">Zinc finger protein 32-like isoform X1</fullName>
    </submittedName>
</protein>
<name>A0ABM1MQ21_NICVS</name>
<dbReference type="Gene3D" id="3.30.160.60">
    <property type="entry name" value="Classic Zinc Finger"/>
    <property type="match status" value="7"/>
</dbReference>
<dbReference type="Pfam" id="PF13912">
    <property type="entry name" value="zf-C2H2_6"/>
    <property type="match status" value="1"/>
</dbReference>
<dbReference type="InterPro" id="IPR012934">
    <property type="entry name" value="Znf_AD"/>
</dbReference>
<reference evidence="9" key="1">
    <citation type="submission" date="2025-08" db="UniProtKB">
        <authorList>
            <consortium name="RefSeq"/>
        </authorList>
    </citation>
    <scope>IDENTIFICATION</scope>
    <source>
        <tissue evidence="9">Whole Larva</tissue>
    </source>
</reference>
<dbReference type="GeneID" id="108562756"/>
<dbReference type="SUPFAM" id="SSF57667">
    <property type="entry name" value="beta-beta-alpha zinc fingers"/>
    <property type="match status" value="4"/>
</dbReference>
<evidence type="ECO:0000313" key="9">
    <source>
        <dbReference type="RefSeq" id="XP_017776671.1"/>
    </source>
</evidence>